<evidence type="ECO:0000313" key="1">
    <source>
        <dbReference type="EMBL" id="TRX99705.1"/>
    </source>
</evidence>
<gene>
    <name evidence="1" type="ORF">FNV44_01300</name>
</gene>
<protein>
    <submittedName>
        <fullName evidence="1">Uncharacterized protein</fullName>
    </submittedName>
</protein>
<dbReference type="GeneID" id="41339016"/>
<evidence type="ECO:0000313" key="2">
    <source>
        <dbReference type="Proteomes" id="UP000315938"/>
    </source>
</evidence>
<dbReference type="Proteomes" id="UP000315938">
    <property type="component" value="Unassembled WGS sequence"/>
</dbReference>
<sequence>MTEEKSYKTFVETEYYKKKKPTVDALKKLSVDELCDHIKAYKEYMLALVMDHEDQLLDNRLQTQTEKQLRTLAELESFLSEGITNALVHVMLDEDVILHLIEKVKKDQTLGACCKTPF</sequence>
<name>A0A553IHM5_ACHLA</name>
<dbReference type="AlphaFoldDB" id="A0A553IHM5"/>
<dbReference type="RefSeq" id="WP_012242807.1">
    <property type="nucleotide sequence ID" value="NZ_CP103951.1"/>
</dbReference>
<dbReference type="EMBL" id="VKID01000001">
    <property type="protein sequence ID" value="TRX99705.1"/>
    <property type="molecule type" value="Genomic_DNA"/>
</dbReference>
<comment type="caution">
    <text evidence="1">The sequence shown here is derived from an EMBL/GenBank/DDBJ whole genome shotgun (WGS) entry which is preliminary data.</text>
</comment>
<accession>A0A553IHM5</accession>
<proteinExistence type="predicted"/>
<reference evidence="1 2" key="1">
    <citation type="submission" date="2019-07" db="EMBL/GenBank/DDBJ databases">
        <title>Genome sequence of Acholeplasma laidlawii strain with increased resistance to erythromycin.</title>
        <authorList>
            <person name="Medvedeva E.S."/>
            <person name="Baranova N.B."/>
            <person name="Siniagina M.N."/>
            <person name="Mouzykantov A."/>
            <person name="Chernova O.A."/>
            <person name="Chernov V.M."/>
        </authorList>
    </citation>
    <scope>NUCLEOTIDE SEQUENCE [LARGE SCALE GENOMIC DNA]</scope>
    <source>
        <strain evidence="1 2">PG8REry</strain>
    </source>
</reference>
<organism evidence="1 2">
    <name type="scientific">Acholeplasma laidlawii</name>
    <dbReference type="NCBI Taxonomy" id="2148"/>
    <lineage>
        <taxon>Bacteria</taxon>
        <taxon>Bacillati</taxon>
        <taxon>Mycoplasmatota</taxon>
        <taxon>Mollicutes</taxon>
        <taxon>Acholeplasmatales</taxon>
        <taxon>Acholeplasmataceae</taxon>
        <taxon>Acholeplasma</taxon>
    </lineage>
</organism>